<dbReference type="InterPro" id="IPR033121">
    <property type="entry name" value="PEPTIDASE_A1"/>
</dbReference>
<dbReference type="Pfam" id="PF00026">
    <property type="entry name" value="Asp"/>
    <property type="match status" value="1"/>
</dbReference>
<name>A0A811L128_9BILA</name>
<keyword evidence="3" id="KW-0732">Signal</keyword>
<feature type="domain" description="Peptidase A1" evidence="4">
    <location>
        <begin position="41"/>
        <end position="348"/>
    </location>
</feature>
<evidence type="ECO:0000313" key="6">
    <source>
        <dbReference type="Proteomes" id="UP000614601"/>
    </source>
</evidence>
<dbReference type="Proteomes" id="UP000783686">
    <property type="component" value="Unassembled WGS sequence"/>
</dbReference>
<dbReference type="EMBL" id="CAJFDH010000004">
    <property type="protein sequence ID" value="CAD5220836.1"/>
    <property type="molecule type" value="Genomic_DNA"/>
</dbReference>
<feature type="compositionally biased region" description="Polar residues" evidence="2">
    <location>
        <begin position="355"/>
        <end position="366"/>
    </location>
</feature>
<dbReference type="SUPFAM" id="SSF50630">
    <property type="entry name" value="Acid proteases"/>
    <property type="match status" value="1"/>
</dbReference>
<feature type="region of interest" description="Disordered" evidence="2">
    <location>
        <begin position="352"/>
        <end position="401"/>
    </location>
</feature>
<comment type="caution">
    <text evidence="5">The sequence shown here is derived from an EMBL/GenBank/DDBJ whole genome shotgun (WGS) entry which is preliminary data.</text>
</comment>
<dbReference type="GO" id="GO:0006508">
    <property type="term" value="P:proteolysis"/>
    <property type="evidence" value="ECO:0007669"/>
    <property type="project" value="InterPro"/>
</dbReference>
<dbReference type="PANTHER" id="PTHR47966:SF74">
    <property type="entry name" value="AGR407CP"/>
    <property type="match status" value="1"/>
</dbReference>
<evidence type="ECO:0000256" key="2">
    <source>
        <dbReference type="SAM" id="MobiDB-lite"/>
    </source>
</evidence>
<organism evidence="5 6">
    <name type="scientific">Bursaphelenchus okinawaensis</name>
    <dbReference type="NCBI Taxonomy" id="465554"/>
    <lineage>
        <taxon>Eukaryota</taxon>
        <taxon>Metazoa</taxon>
        <taxon>Ecdysozoa</taxon>
        <taxon>Nematoda</taxon>
        <taxon>Chromadorea</taxon>
        <taxon>Rhabditida</taxon>
        <taxon>Tylenchina</taxon>
        <taxon>Tylenchomorpha</taxon>
        <taxon>Aphelenchoidea</taxon>
        <taxon>Aphelenchoididae</taxon>
        <taxon>Bursaphelenchus</taxon>
    </lineage>
</organism>
<evidence type="ECO:0000256" key="1">
    <source>
        <dbReference type="ARBA" id="ARBA00007447"/>
    </source>
</evidence>
<keyword evidence="6" id="KW-1185">Reference proteome</keyword>
<dbReference type="InterPro" id="IPR021109">
    <property type="entry name" value="Peptidase_aspartic_dom_sf"/>
</dbReference>
<gene>
    <name evidence="5" type="ORF">BOKJ2_LOCUS9143</name>
</gene>
<dbReference type="CDD" id="cd05471">
    <property type="entry name" value="pepsin_like"/>
    <property type="match status" value="1"/>
</dbReference>
<feature type="chain" id="PRO_5035681727" description="Peptidase A1 domain-containing protein" evidence="3">
    <location>
        <begin position="21"/>
        <end position="401"/>
    </location>
</feature>
<dbReference type="InterPro" id="IPR001461">
    <property type="entry name" value="Aspartic_peptidase_A1"/>
</dbReference>
<dbReference type="Proteomes" id="UP000614601">
    <property type="component" value="Unassembled WGS sequence"/>
</dbReference>
<dbReference type="EMBL" id="CAJFCW020000004">
    <property type="protein sequence ID" value="CAG9114190.1"/>
    <property type="molecule type" value="Genomic_DNA"/>
</dbReference>
<dbReference type="PANTHER" id="PTHR47966">
    <property type="entry name" value="BETA-SITE APP-CLEAVING ENZYME, ISOFORM A-RELATED"/>
    <property type="match status" value="1"/>
</dbReference>
<evidence type="ECO:0000313" key="5">
    <source>
        <dbReference type="EMBL" id="CAD5220836.1"/>
    </source>
</evidence>
<sequence>MYSFTLLLTLLLSTVCGTISTSTAKPRTFYSIDLNYRNGNYTTTVGVGTPKQEIEAIFSTTTRYAILPIVGCVNNKFDNCKTNKNLFDTTKSTSFKSTKSRFSNNFSGVIVNGTYADDIFELNYSNTPPTNPARPLHFKTASFTNVAQGILALPSLAKEKYIEQSSLVHNVINGSSAEALFTVFMKKCDKTECEKSGRVTIGYKDTENCQDPITWYKMGPNARWTWKLSSAAVKVNGDVIKQDVTTAFDIMLDVIELPERVLKLFLNKIEYGVSDDGYTVPCDTKIDLAIQFKNQSYAIPQEKLVKNEDGTCKLLVRKADGHIIKLGQPWAVSYCQIFDIKGRDYGISAVKAVSDDSNGSGNNEPENVTDEPEKDDEEDDNNDDKPSGINPNGKNLDDMGF</sequence>
<comment type="similarity">
    <text evidence="1">Belongs to the peptidase A1 family.</text>
</comment>
<reference evidence="5" key="1">
    <citation type="submission" date="2020-09" db="EMBL/GenBank/DDBJ databases">
        <authorList>
            <person name="Kikuchi T."/>
        </authorList>
    </citation>
    <scope>NUCLEOTIDE SEQUENCE</scope>
    <source>
        <strain evidence="5">SH1</strain>
    </source>
</reference>
<feature type="compositionally biased region" description="Acidic residues" evidence="2">
    <location>
        <begin position="367"/>
        <end position="382"/>
    </location>
</feature>
<dbReference type="InterPro" id="IPR034164">
    <property type="entry name" value="Pepsin-like_dom"/>
</dbReference>
<dbReference type="AlphaFoldDB" id="A0A811L128"/>
<feature type="signal peptide" evidence="3">
    <location>
        <begin position="1"/>
        <end position="20"/>
    </location>
</feature>
<dbReference type="PROSITE" id="PS51767">
    <property type="entry name" value="PEPTIDASE_A1"/>
    <property type="match status" value="1"/>
</dbReference>
<protein>
    <recommendedName>
        <fullName evidence="4">Peptidase A1 domain-containing protein</fullName>
    </recommendedName>
</protein>
<proteinExistence type="inferred from homology"/>
<accession>A0A811L128</accession>
<evidence type="ECO:0000259" key="4">
    <source>
        <dbReference type="PROSITE" id="PS51767"/>
    </source>
</evidence>
<dbReference type="Gene3D" id="2.40.70.10">
    <property type="entry name" value="Acid Proteases"/>
    <property type="match status" value="2"/>
</dbReference>
<evidence type="ECO:0000256" key="3">
    <source>
        <dbReference type="SAM" id="SignalP"/>
    </source>
</evidence>
<dbReference type="GO" id="GO:0004190">
    <property type="term" value="F:aspartic-type endopeptidase activity"/>
    <property type="evidence" value="ECO:0007669"/>
    <property type="project" value="InterPro"/>
</dbReference>